<name>A0A4C1XPP9_EUMVA</name>
<organism evidence="1 2">
    <name type="scientific">Eumeta variegata</name>
    <name type="common">Bagworm moth</name>
    <name type="synonym">Eumeta japonica</name>
    <dbReference type="NCBI Taxonomy" id="151549"/>
    <lineage>
        <taxon>Eukaryota</taxon>
        <taxon>Metazoa</taxon>
        <taxon>Ecdysozoa</taxon>
        <taxon>Arthropoda</taxon>
        <taxon>Hexapoda</taxon>
        <taxon>Insecta</taxon>
        <taxon>Pterygota</taxon>
        <taxon>Neoptera</taxon>
        <taxon>Endopterygota</taxon>
        <taxon>Lepidoptera</taxon>
        <taxon>Glossata</taxon>
        <taxon>Ditrysia</taxon>
        <taxon>Tineoidea</taxon>
        <taxon>Psychidae</taxon>
        <taxon>Oiketicinae</taxon>
        <taxon>Eumeta</taxon>
    </lineage>
</organism>
<accession>A0A4C1XPP9</accession>
<dbReference type="AlphaFoldDB" id="A0A4C1XPP9"/>
<reference evidence="1 2" key="1">
    <citation type="journal article" date="2019" name="Commun. Biol.">
        <title>The bagworm genome reveals a unique fibroin gene that provides high tensile strength.</title>
        <authorList>
            <person name="Kono N."/>
            <person name="Nakamura H."/>
            <person name="Ohtoshi R."/>
            <person name="Tomita M."/>
            <person name="Numata K."/>
            <person name="Arakawa K."/>
        </authorList>
    </citation>
    <scope>NUCLEOTIDE SEQUENCE [LARGE SCALE GENOMIC DNA]</scope>
</reference>
<sequence length="86" mass="9839">MMRCRLRQVANGYQSPGALPCKTDYLIKYNFNSVRPGGSCHSRIKTENGTGVETEWGAGIRVKIVIGTEIREQYPDHILKEKRNWD</sequence>
<keyword evidence="2" id="KW-1185">Reference proteome</keyword>
<gene>
    <name evidence="1" type="ORF">EVAR_36720_1</name>
</gene>
<protein>
    <submittedName>
        <fullName evidence="1">Uncharacterized protein</fullName>
    </submittedName>
</protein>
<dbReference type="Proteomes" id="UP000299102">
    <property type="component" value="Unassembled WGS sequence"/>
</dbReference>
<evidence type="ECO:0000313" key="1">
    <source>
        <dbReference type="EMBL" id="GBP65468.1"/>
    </source>
</evidence>
<dbReference type="EMBL" id="BGZK01000929">
    <property type="protein sequence ID" value="GBP65468.1"/>
    <property type="molecule type" value="Genomic_DNA"/>
</dbReference>
<proteinExistence type="predicted"/>
<comment type="caution">
    <text evidence="1">The sequence shown here is derived from an EMBL/GenBank/DDBJ whole genome shotgun (WGS) entry which is preliminary data.</text>
</comment>
<evidence type="ECO:0000313" key="2">
    <source>
        <dbReference type="Proteomes" id="UP000299102"/>
    </source>
</evidence>